<dbReference type="VEuPathDB" id="PlasmoDB:PCYB_006470"/>
<dbReference type="KEGG" id="pcy:PCYB_006470"/>
<gene>
    <name evidence="2" type="ORF">PCYB_006470</name>
</gene>
<accession>K6UNX7</accession>
<dbReference type="Proteomes" id="UP000006319">
    <property type="component" value="Unassembled WGS sequence"/>
</dbReference>
<dbReference type="AlphaFoldDB" id="K6UNX7"/>
<dbReference type="OrthoDB" id="388988at2759"/>
<dbReference type="RefSeq" id="XP_004228116.1">
    <property type="nucleotide sequence ID" value="XM_004228068.1"/>
</dbReference>
<dbReference type="PhylomeDB" id="K6UNX7"/>
<protein>
    <recommendedName>
        <fullName evidence="4">CYIR protein</fullName>
    </recommendedName>
</protein>
<evidence type="ECO:0000256" key="1">
    <source>
        <dbReference type="SAM" id="MobiDB-lite"/>
    </source>
</evidence>
<evidence type="ECO:0000313" key="2">
    <source>
        <dbReference type="EMBL" id="GAB69898.1"/>
    </source>
</evidence>
<reference evidence="2 3" key="1">
    <citation type="journal article" date="2012" name="Nat. Genet.">
        <title>Plasmodium cynomolgi genome sequences provide insight into Plasmodium vivax and the monkey malaria clade.</title>
        <authorList>
            <person name="Tachibana S."/>
            <person name="Sullivan S.A."/>
            <person name="Kawai S."/>
            <person name="Nakamura S."/>
            <person name="Kim H.R."/>
            <person name="Goto N."/>
            <person name="Arisue N."/>
            <person name="Palacpac N.M.Q."/>
            <person name="Honma H."/>
            <person name="Yagi M."/>
            <person name="Tougan T."/>
            <person name="Katakai Y."/>
            <person name="Kaneko O."/>
            <person name="Mita T."/>
            <person name="Kita K."/>
            <person name="Yasutomi Y."/>
            <person name="Sutton P.L."/>
            <person name="Shakhbatyan R."/>
            <person name="Horii T."/>
            <person name="Yasunaga T."/>
            <person name="Barnwell J.W."/>
            <person name="Escalante A.A."/>
            <person name="Carlton J.M."/>
            <person name="Tanabe K."/>
        </authorList>
    </citation>
    <scope>NUCLEOTIDE SEQUENCE [LARGE SCALE GENOMIC DNA]</scope>
    <source>
        <strain evidence="2 3">B</strain>
    </source>
</reference>
<feature type="compositionally biased region" description="Polar residues" evidence="1">
    <location>
        <begin position="161"/>
        <end position="185"/>
    </location>
</feature>
<organism evidence="2 3">
    <name type="scientific">Plasmodium cynomolgi (strain B)</name>
    <dbReference type="NCBI Taxonomy" id="1120755"/>
    <lineage>
        <taxon>Eukaryota</taxon>
        <taxon>Sar</taxon>
        <taxon>Alveolata</taxon>
        <taxon>Apicomplexa</taxon>
        <taxon>Aconoidasida</taxon>
        <taxon>Haemosporida</taxon>
        <taxon>Plasmodiidae</taxon>
        <taxon>Plasmodium</taxon>
        <taxon>Plasmodium (Plasmodium)</taxon>
    </lineage>
</organism>
<evidence type="ECO:0008006" key="4">
    <source>
        <dbReference type="Google" id="ProtNLM"/>
    </source>
</evidence>
<feature type="region of interest" description="Disordered" evidence="1">
    <location>
        <begin position="151"/>
        <end position="185"/>
    </location>
</feature>
<name>K6UNX7_PLACD</name>
<keyword evidence="3" id="KW-1185">Reference proteome</keyword>
<sequence length="319" mass="36841">MPLVEVYTHAENTELNNERCVELYFEIKDELEKIFKKFQGTGDADIRTKCDVLDNNINKQKEKYQKCEKYYVSNDSINIGNDINNLSNEYNKYTKCSSESTFNDKGDDKSKPKTKELCNEQVECAKEQDLQDEKITKLNCKKELSESDSLQQEEYLEQNDNHSAVSDNKTAEQKTTFASTASTLDDSVEPNCPSYHYSDIEVFPSPNSSSQAKLSLSSDVESNILSFDLYNDNKYIIVVVDLPMAILAMILQLNFLKTLQQNLNMEVKFKNQLIKELLKVFLPLEILELLIILRGLRSLKISIITTLLYNMYHLHQRYP</sequence>
<proteinExistence type="predicted"/>
<dbReference type="EMBL" id="DF158117">
    <property type="protein sequence ID" value="GAB69898.1"/>
    <property type="molecule type" value="Genomic_DNA"/>
</dbReference>
<evidence type="ECO:0000313" key="3">
    <source>
        <dbReference type="Proteomes" id="UP000006319"/>
    </source>
</evidence>
<dbReference type="GeneID" id="14696440"/>